<evidence type="ECO:0000256" key="2">
    <source>
        <dbReference type="SAM" id="SignalP"/>
    </source>
</evidence>
<accession>A0A5N7MCZ5</accession>
<name>A0A5N7MCZ5_9HYPH</name>
<feature type="chain" id="PRO_5030135285" evidence="2">
    <location>
        <begin position="21"/>
        <end position="189"/>
    </location>
</feature>
<keyword evidence="2" id="KW-0732">Signal</keyword>
<proteinExistence type="predicted"/>
<gene>
    <name evidence="3" type="ORF">FS320_01745</name>
</gene>
<dbReference type="InterPro" id="IPR007038">
    <property type="entry name" value="HupE_UreJ"/>
</dbReference>
<evidence type="ECO:0000313" key="4">
    <source>
        <dbReference type="Proteomes" id="UP000403266"/>
    </source>
</evidence>
<feature type="transmembrane region" description="Helical" evidence="1">
    <location>
        <begin position="44"/>
        <end position="63"/>
    </location>
</feature>
<feature type="transmembrane region" description="Helical" evidence="1">
    <location>
        <begin position="141"/>
        <end position="164"/>
    </location>
</feature>
<dbReference type="OrthoDB" id="9808192at2"/>
<keyword evidence="1" id="KW-0812">Transmembrane</keyword>
<feature type="transmembrane region" description="Helical" evidence="1">
    <location>
        <begin position="84"/>
        <end position="104"/>
    </location>
</feature>
<organism evidence="3 4">
    <name type="scientific">Microvirga tunisiensis</name>
    <dbReference type="NCBI Taxonomy" id="2108360"/>
    <lineage>
        <taxon>Bacteria</taxon>
        <taxon>Pseudomonadati</taxon>
        <taxon>Pseudomonadota</taxon>
        <taxon>Alphaproteobacteria</taxon>
        <taxon>Hyphomicrobiales</taxon>
        <taxon>Methylobacteriaceae</taxon>
        <taxon>Microvirga</taxon>
    </lineage>
</organism>
<evidence type="ECO:0000313" key="3">
    <source>
        <dbReference type="EMBL" id="MPR23974.1"/>
    </source>
</evidence>
<protein>
    <submittedName>
        <fullName evidence="3">HupE/UreJ family protein</fullName>
    </submittedName>
</protein>
<dbReference type="EMBL" id="VOSK01000002">
    <property type="protein sequence ID" value="MPR23974.1"/>
    <property type="molecule type" value="Genomic_DNA"/>
</dbReference>
<keyword evidence="1" id="KW-1133">Transmembrane helix</keyword>
<comment type="caution">
    <text evidence="3">The sequence shown here is derived from an EMBL/GenBank/DDBJ whole genome shotgun (WGS) entry which is preliminary data.</text>
</comment>
<keyword evidence="4" id="KW-1185">Reference proteome</keyword>
<dbReference type="Pfam" id="PF04955">
    <property type="entry name" value="HupE_UreJ"/>
    <property type="match status" value="1"/>
</dbReference>
<feature type="transmembrane region" description="Helical" evidence="1">
    <location>
        <begin position="110"/>
        <end position="129"/>
    </location>
</feature>
<dbReference type="AlphaFoldDB" id="A0A5N7MCZ5"/>
<evidence type="ECO:0000256" key="1">
    <source>
        <dbReference type="SAM" id="Phobius"/>
    </source>
</evidence>
<sequence length="189" mass="18595">MFKRSALATMLIAATTPALAHTGQPAFSGFLAGFTHPLTGLDHTLAMVGVGLFASLLGGRALWAVPASFVGMMLVGGMMGLASIEIPAVEFGIAASVIVLGAVVSLGRAWPVGAAMTLVGVFAIFHGYAHGAEIPAGAGAALYSLGFTLASAVLHGLGIVLGAAAARQTYAGRLAGAAVAVAGVVLLIG</sequence>
<reference evidence="3 4" key="1">
    <citation type="journal article" date="2019" name="Syst. Appl. Microbiol.">
        <title>Microvirga tunisiensis sp. nov., a root nodule symbiotic bacterium isolated from Lupinus micranthus and L. luteus grown in Northern Tunisia.</title>
        <authorList>
            <person name="Msaddak A."/>
            <person name="Rejili M."/>
            <person name="Duran D."/>
            <person name="Mars M."/>
            <person name="Palacios J.M."/>
            <person name="Ruiz-Argueso T."/>
            <person name="Rey L."/>
            <person name="Imperial J."/>
        </authorList>
    </citation>
    <scope>NUCLEOTIDE SEQUENCE [LARGE SCALE GENOMIC DNA]</scope>
    <source>
        <strain evidence="3 4">Lmie10</strain>
    </source>
</reference>
<keyword evidence="1" id="KW-0472">Membrane</keyword>
<dbReference type="RefSeq" id="WP_152708879.1">
    <property type="nucleotide sequence ID" value="NZ_VOSJ01000002.1"/>
</dbReference>
<dbReference type="Proteomes" id="UP000403266">
    <property type="component" value="Unassembled WGS sequence"/>
</dbReference>
<feature type="signal peptide" evidence="2">
    <location>
        <begin position="1"/>
        <end position="20"/>
    </location>
</feature>
<feature type="transmembrane region" description="Helical" evidence="1">
    <location>
        <begin position="170"/>
        <end position="188"/>
    </location>
</feature>
<dbReference type="PIRSF" id="PIRSF016919">
    <property type="entry name" value="HupE_UreJ"/>
    <property type="match status" value="1"/>
</dbReference>